<keyword evidence="1" id="KW-0472">Membrane</keyword>
<keyword evidence="1" id="KW-1133">Transmembrane helix</keyword>
<keyword evidence="3" id="KW-1185">Reference proteome</keyword>
<comment type="caution">
    <text evidence="2">The sequence shown here is derived from an EMBL/GenBank/DDBJ whole genome shotgun (WGS) entry which is preliminary data.</text>
</comment>
<name>A0ABR0KAH6_9EURO</name>
<reference evidence="2 3" key="1">
    <citation type="submission" date="2023-08" db="EMBL/GenBank/DDBJ databases">
        <title>Black Yeasts Isolated from many extreme environments.</title>
        <authorList>
            <person name="Coleine C."/>
            <person name="Stajich J.E."/>
            <person name="Selbmann L."/>
        </authorList>
    </citation>
    <scope>NUCLEOTIDE SEQUENCE [LARGE SCALE GENOMIC DNA]</scope>
    <source>
        <strain evidence="2 3">CCFEE 5885</strain>
    </source>
</reference>
<evidence type="ECO:0000256" key="1">
    <source>
        <dbReference type="SAM" id="Phobius"/>
    </source>
</evidence>
<sequence length="190" mass="21242">MELRDGDGRPKNISVFRTTAVALEVIVHITMALGTTTFQLRYPTIFFFSASKIVLRIVLILQKNCWQSDRGVPPRVLNASGYAGGSPTIGDLHHLVVFFLQIENAVIEPEMETITKYAFLEGPQTSHPATESDSHECFCHVACVCNLNLCIEHENLIGAVVDLFHLVYGLLANMFEAWVDWYAECVNPET</sequence>
<dbReference type="EMBL" id="JAVRRG010000053">
    <property type="protein sequence ID" value="KAK5092749.1"/>
    <property type="molecule type" value="Genomic_DNA"/>
</dbReference>
<gene>
    <name evidence="2" type="ORF">LTR24_004941</name>
</gene>
<evidence type="ECO:0000313" key="3">
    <source>
        <dbReference type="Proteomes" id="UP001345013"/>
    </source>
</evidence>
<protein>
    <submittedName>
        <fullName evidence="2">Uncharacterized protein</fullName>
    </submittedName>
</protein>
<keyword evidence="1" id="KW-0812">Transmembrane</keyword>
<proteinExistence type="predicted"/>
<feature type="transmembrane region" description="Helical" evidence="1">
    <location>
        <begin position="12"/>
        <end position="34"/>
    </location>
</feature>
<organism evidence="2 3">
    <name type="scientific">Lithohypha guttulata</name>
    <dbReference type="NCBI Taxonomy" id="1690604"/>
    <lineage>
        <taxon>Eukaryota</taxon>
        <taxon>Fungi</taxon>
        <taxon>Dikarya</taxon>
        <taxon>Ascomycota</taxon>
        <taxon>Pezizomycotina</taxon>
        <taxon>Eurotiomycetes</taxon>
        <taxon>Chaetothyriomycetidae</taxon>
        <taxon>Chaetothyriales</taxon>
        <taxon>Trichomeriaceae</taxon>
        <taxon>Lithohypha</taxon>
    </lineage>
</organism>
<accession>A0ABR0KAH6</accession>
<evidence type="ECO:0000313" key="2">
    <source>
        <dbReference type="EMBL" id="KAK5092749.1"/>
    </source>
</evidence>
<dbReference type="Proteomes" id="UP001345013">
    <property type="component" value="Unassembled WGS sequence"/>
</dbReference>